<dbReference type="AlphaFoldDB" id="A0A6J6XRG0"/>
<proteinExistence type="predicted"/>
<dbReference type="EMBL" id="CAFAAG010000114">
    <property type="protein sequence ID" value="CAB4799861.1"/>
    <property type="molecule type" value="Genomic_DNA"/>
</dbReference>
<protein>
    <submittedName>
        <fullName evidence="1">Unannotated protein</fullName>
    </submittedName>
</protein>
<gene>
    <name evidence="1" type="ORF">UFOPK2975_01195</name>
</gene>
<reference evidence="1" key="1">
    <citation type="submission" date="2020-05" db="EMBL/GenBank/DDBJ databases">
        <authorList>
            <person name="Chiriac C."/>
            <person name="Salcher M."/>
            <person name="Ghai R."/>
            <person name="Kavagutti S V."/>
        </authorList>
    </citation>
    <scope>NUCLEOTIDE SEQUENCE</scope>
</reference>
<accession>A0A6J6XRG0</accession>
<evidence type="ECO:0000313" key="1">
    <source>
        <dbReference type="EMBL" id="CAB4799861.1"/>
    </source>
</evidence>
<organism evidence="1">
    <name type="scientific">freshwater metagenome</name>
    <dbReference type="NCBI Taxonomy" id="449393"/>
    <lineage>
        <taxon>unclassified sequences</taxon>
        <taxon>metagenomes</taxon>
        <taxon>ecological metagenomes</taxon>
    </lineage>
</organism>
<name>A0A6J6XRG0_9ZZZZ</name>
<sequence>MVLRLAKSLPLFGSLKPWHQRILPFKICGKNSCFCSSVPHCNNVGPTRVSPKKSARIGAFAFANSSANTTPCNVDKPLPPYSTGHVAQIQPPSNNFVGHPSLNALRSADDISKPLSNQPFGRLALSHVCTSVLNVSASGVYSIMPLFCPLTSTPVQAHVTPTQYGVNRAVTIDS</sequence>